<feature type="compositionally biased region" description="Basic and acidic residues" evidence="1">
    <location>
        <begin position="1"/>
        <end position="10"/>
    </location>
</feature>
<dbReference type="GeneID" id="54413915"/>
<evidence type="ECO:0000313" key="2">
    <source>
        <dbReference type="EMBL" id="KAF2125659.1"/>
    </source>
</evidence>
<dbReference type="Proteomes" id="UP000799771">
    <property type="component" value="Unassembled WGS sequence"/>
</dbReference>
<dbReference type="EMBL" id="ML977515">
    <property type="protein sequence ID" value="KAF2125659.1"/>
    <property type="molecule type" value="Genomic_DNA"/>
</dbReference>
<accession>A0A6A6A1D7</accession>
<keyword evidence="3" id="KW-1185">Reference proteome</keyword>
<organism evidence="2 3">
    <name type="scientific">Dothidotthia symphoricarpi CBS 119687</name>
    <dbReference type="NCBI Taxonomy" id="1392245"/>
    <lineage>
        <taxon>Eukaryota</taxon>
        <taxon>Fungi</taxon>
        <taxon>Dikarya</taxon>
        <taxon>Ascomycota</taxon>
        <taxon>Pezizomycotina</taxon>
        <taxon>Dothideomycetes</taxon>
        <taxon>Pleosporomycetidae</taxon>
        <taxon>Pleosporales</taxon>
        <taxon>Dothidotthiaceae</taxon>
        <taxon>Dothidotthia</taxon>
    </lineage>
</organism>
<sequence>MERGVLRQDDNLFPLASKHMTPSPPKKNKRRRESGYDIEGLLHVNDTPDDPFARLFDDPLDDPPDDPLDDLFDDTLEDPPDDPLNDIFDDTLDALAGPSESRSNKVTFLHQKKTTKKPKGDLVERNHVRDIWATPLATPAPDASDRPSRTKITYEELLPYMMRESRSVPLTVMKGISVNACNLARDDLVFDWNFRQLMEVTAFMRLRFEFPDLTPWDQLEEIPASVVERMEGLGCMFTVPTFSDHRFYTTKYVRHMTWCKHCERYEQVFLRFGTVLRPITAIYVTTDTVNNPSTLYESLYLLIQLETPVIRH</sequence>
<protein>
    <submittedName>
        <fullName evidence="2">Uncharacterized protein</fullName>
    </submittedName>
</protein>
<proteinExistence type="predicted"/>
<dbReference type="RefSeq" id="XP_033520051.1">
    <property type="nucleotide sequence ID" value="XM_033673483.1"/>
</dbReference>
<reference evidence="2" key="1">
    <citation type="journal article" date="2020" name="Stud. Mycol.">
        <title>101 Dothideomycetes genomes: a test case for predicting lifestyles and emergence of pathogens.</title>
        <authorList>
            <person name="Haridas S."/>
            <person name="Albert R."/>
            <person name="Binder M."/>
            <person name="Bloem J."/>
            <person name="Labutti K."/>
            <person name="Salamov A."/>
            <person name="Andreopoulos B."/>
            <person name="Baker S."/>
            <person name="Barry K."/>
            <person name="Bills G."/>
            <person name="Bluhm B."/>
            <person name="Cannon C."/>
            <person name="Castanera R."/>
            <person name="Culley D."/>
            <person name="Daum C."/>
            <person name="Ezra D."/>
            <person name="Gonzalez J."/>
            <person name="Henrissat B."/>
            <person name="Kuo A."/>
            <person name="Liang C."/>
            <person name="Lipzen A."/>
            <person name="Lutzoni F."/>
            <person name="Magnuson J."/>
            <person name="Mondo S."/>
            <person name="Nolan M."/>
            <person name="Ohm R."/>
            <person name="Pangilinan J."/>
            <person name="Park H.-J."/>
            <person name="Ramirez L."/>
            <person name="Alfaro M."/>
            <person name="Sun H."/>
            <person name="Tritt A."/>
            <person name="Yoshinaga Y."/>
            <person name="Zwiers L.-H."/>
            <person name="Turgeon B."/>
            <person name="Goodwin S."/>
            <person name="Spatafora J."/>
            <person name="Crous P."/>
            <person name="Grigoriev I."/>
        </authorList>
    </citation>
    <scope>NUCLEOTIDE SEQUENCE</scope>
    <source>
        <strain evidence="2">CBS 119687</strain>
    </source>
</reference>
<evidence type="ECO:0000256" key="1">
    <source>
        <dbReference type="SAM" id="MobiDB-lite"/>
    </source>
</evidence>
<dbReference type="AlphaFoldDB" id="A0A6A6A1D7"/>
<feature type="compositionally biased region" description="Acidic residues" evidence="1">
    <location>
        <begin position="58"/>
        <end position="81"/>
    </location>
</feature>
<name>A0A6A6A1D7_9PLEO</name>
<feature type="region of interest" description="Disordered" evidence="1">
    <location>
        <begin position="1"/>
        <end position="81"/>
    </location>
</feature>
<evidence type="ECO:0000313" key="3">
    <source>
        <dbReference type="Proteomes" id="UP000799771"/>
    </source>
</evidence>
<gene>
    <name evidence="2" type="ORF">P153DRAFT_90982</name>
</gene>